<accession>A0AAE3NN89</accession>
<dbReference type="CDD" id="cd17926">
    <property type="entry name" value="DEXHc_RE"/>
    <property type="match status" value="1"/>
</dbReference>
<dbReference type="Proteomes" id="UP001220964">
    <property type="component" value="Unassembled WGS sequence"/>
</dbReference>
<keyword evidence="2" id="KW-0547">Nucleotide-binding</keyword>
<dbReference type="SMART" id="SM00487">
    <property type="entry name" value="DEXDc"/>
    <property type="match status" value="1"/>
</dbReference>
<dbReference type="GO" id="GO:0005524">
    <property type="term" value="F:ATP binding"/>
    <property type="evidence" value="ECO:0007669"/>
    <property type="project" value="InterPro"/>
</dbReference>
<dbReference type="Pfam" id="PF04851">
    <property type="entry name" value="ResIII"/>
    <property type="match status" value="1"/>
</dbReference>
<organism evidence="2 3">
    <name type="scientific">Psychromarinibacter sediminicola</name>
    <dbReference type="NCBI Taxonomy" id="3033385"/>
    <lineage>
        <taxon>Bacteria</taxon>
        <taxon>Pseudomonadati</taxon>
        <taxon>Pseudomonadota</taxon>
        <taxon>Alphaproteobacteria</taxon>
        <taxon>Rhodobacterales</taxon>
        <taxon>Paracoccaceae</taxon>
        <taxon>Psychromarinibacter</taxon>
    </lineage>
</organism>
<dbReference type="InterPro" id="IPR014001">
    <property type="entry name" value="Helicase_ATP-bd"/>
</dbReference>
<dbReference type="EMBL" id="JARGYC010000002">
    <property type="protein sequence ID" value="MDF0599419.1"/>
    <property type="molecule type" value="Genomic_DNA"/>
</dbReference>
<keyword evidence="2" id="KW-0067">ATP-binding</keyword>
<dbReference type="GO" id="GO:0003677">
    <property type="term" value="F:DNA binding"/>
    <property type="evidence" value="ECO:0007669"/>
    <property type="project" value="InterPro"/>
</dbReference>
<dbReference type="InterPro" id="IPR050742">
    <property type="entry name" value="Helicase_Restrict-Modif_Enz"/>
</dbReference>
<sequence>MAELEAEKRRLEEEINALEAAQSAPPPTDPVQTDLSNQEKIGIFRDLFRGREDVFPVRWENAKSGKSGYAIACRNEWVSGICRKPQVKCSECAHKAFLPATDDVIRFHLSGKDARGKPFCAGVYPMLLDETCWFLAADFDKEAWHADVTAFVQTCMEYGIPAHVERSRSGNGGHVWVFFAEPVSAADARKLGAYLLTKTMERYPELGFESYDRLFPSQDTLPKGGLGNLIALPLQFSPRQLGNSVFVDKDFRPHRDQWAYLSTAERVSAKGLGAFLAQIPKQDSVIGLPFPEDEEFEKTPWAMPPSRTPALPDLPSLTLPERLQVVLGDQIYIRKAGLAPSLRNRLLRLAAFQNPEFYRAQAMRLPTFGKPRVIACAEDYADHIALPRGVLGALQDLATEAGILLEVDDQRYGGARIKTRFTGSLTQKQDWAAKALLAEDAGVLSATTGFGKTVLAASLIASRGVNTLILVHRRQLLDQWLTRLETFLDTSNTAIGHVGSGKRKLSGKIDVALMQSLVKRGEVDDCVADYGQLIVDECHHISAASFELVARRSKARYVLGLTATPYRKDGHHPIIFMQCGPVRYRVDAKGEAATRSFNHSYFSRPTEFRLPLGEGAPPIQSIYQMLARNEVRNDLIFDDVLRALDAGRSPVLLTERREHVAYFADRFKGFAKNIIVLQGGMGAKQRQAAYNALKDVPEKEERLLIATGRYLGEGFDDARLDTLFLTMPVSWKGTLAQYAGRLHREHHNKKEVVVVDYADLNVPALARMHQRRTSGCKNLGYSIASELPWEIAGKGA</sequence>
<feature type="domain" description="Helicase ATP-binding" evidence="1">
    <location>
        <begin position="433"/>
        <end position="565"/>
    </location>
</feature>
<proteinExistence type="predicted"/>
<keyword evidence="2" id="KW-0347">Helicase</keyword>
<dbReference type="InterPro" id="IPR006935">
    <property type="entry name" value="Helicase/UvrB_N"/>
</dbReference>
<dbReference type="SUPFAM" id="SSF52540">
    <property type="entry name" value="P-loop containing nucleoside triphosphate hydrolases"/>
    <property type="match status" value="2"/>
</dbReference>
<dbReference type="Pfam" id="PF22548">
    <property type="entry name" value="AEP-TOTE"/>
    <property type="match status" value="1"/>
</dbReference>
<comment type="caution">
    <text evidence="2">The sequence shown here is derived from an EMBL/GenBank/DDBJ whole genome shotgun (WGS) entry which is preliminary data.</text>
</comment>
<name>A0AAE3NN89_9RHOB</name>
<keyword evidence="2" id="KW-0378">Hydrolase</keyword>
<dbReference type="Gene3D" id="3.40.50.300">
    <property type="entry name" value="P-loop containing nucleotide triphosphate hydrolases"/>
    <property type="match status" value="2"/>
</dbReference>
<dbReference type="GO" id="GO:0005829">
    <property type="term" value="C:cytosol"/>
    <property type="evidence" value="ECO:0007669"/>
    <property type="project" value="TreeGrafter"/>
</dbReference>
<protein>
    <submittedName>
        <fullName evidence="2">DEAD/DEAH box helicase family protein</fullName>
    </submittedName>
</protein>
<dbReference type="InterPro" id="IPR027417">
    <property type="entry name" value="P-loop_NTPase"/>
</dbReference>
<evidence type="ECO:0000259" key="1">
    <source>
        <dbReference type="PROSITE" id="PS51192"/>
    </source>
</evidence>
<dbReference type="PANTHER" id="PTHR47396">
    <property type="entry name" value="TYPE I RESTRICTION ENZYME ECOKI R PROTEIN"/>
    <property type="match status" value="1"/>
</dbReference>
<evidence type="ECO:0000313" key="3">
    <source>
        <dbReference type="Proteomes" id="UP001220964"/>
    </source>
</evidence>
<reference evidence="2" key="1">
    <citation type="submission" date="2023-03" db="EMBL/GenBank/DDBJ databases">
        <title>Multiphase analysis and comparison of six strains from genera Psychromarinibacter, Lutimaribacter, and Maritimibacter, including a novel species: Psychromarinibacter sediminicola sp. nov.</title>
        <authorList>
            <person name="Wang Y.-H."/>
            <person name="Ye M.-Q."/>
            <person name="Du Z.-J."/>
        </authorList>
    </citation>
    <scope>NUCLEOTIDE SEQUENCE</scope>
    <source>
        <strain evidence="2">C21-152</strain>
    </source>
</reference>
<gene>
    <name evidence="2" type="ORF">P1J78_01620</name>
</gene>
<dbReference type="CDD" id="cd18785">
    <property type="entry name" value="SF2_C"/>
    <property type="match status" value="1"/>
</dbReference>
<evidence type="ECO:0000313" key="2">
    <source>
        <dbReference type="EMBL" id="MDF0599419.1"/>
    </source>
</evidence>
<dbReference type="InterPro" id="IPR054347">
    <property type="entry name" value="TOTE_primase"/>
</dbReference>
<dbReference type="RefSeq" id="WP_275565559.1">
    <property type="nucleotide sequence ID" value="NZ_JARGYC010000002.1"/>
</dbReference>
<dbReference type="GO" id="GO:0016787">
    <property type="term" value="F:hydrolase activity"/>
    <property type="evidence" value="ECO:0007669"/>
    <property type="project" value="InterPro"/>
</dbReference>
<dbReference type="PANTHER" id="PTHR47396:SF1">
    <property type="entry name" value="ATP-DEPENDENT HELICASE IRC3-RELATED"/>
    <property type="match status" value="1"/>
</dbReference>
<dbReference type="AlphaFoldDB" id="A0AAE3NN89"/>
<dbReference type="GO" id="GO:0004386">
    <property type="term" value="F:helicase activity"/>
    <property type="evidence" value="ECO:0007669"/>
    <property type="project" value="UniProtKB-KW"/>
</dbReference>
<dbReference type="PROSITE" id="PS51192">
    <property type="entry name" value="HELICASE_ATP_BIND_1"/>
    <property type="match status" value="1"/>
</dbReference>
<keyword evidence="3" id="KW-1185">Reference proteome</keyword>